<name>A0A3M2HMF1_9GAMM</name>
<protein>
    <submittedName>
        <fullName evidence="1">Uncharacterized protein</fullName>
    </submittedName>
</protein>
<comment type="caution">
    <text evidence="1">The sequence shown here is derived from an EMBL/GenBank/DDBJ whole genome shotgun (WGS) entry which is preliminary data.</text>
</comment>
<reference evidence="1 2" key="1">
    <citation type="submission" date="2018-10" db="EMBL/GenBank/DDBJ databases">
        <title>Pseudomonas zhaodongensis NEAU-ST5-21(T) genome.</title>
        <authorList>
            <person name="Peng J."/>
            <person name="Liu Z.-P."/>
        </authorList>
    </citation>
    <scope>NUCLEOTIDE SEQUENCE [LARGE SCALE GENOMIC DNA]</scope>
    <source>
        <strain evidence="1 2">NEAU-ST5-21</strain>
    </source>
</reference>
<evidence type="ECO:0000313" key="2">
    <source>
        <dbReference type="Proteomes" id="UP000269774"/>
    </source>
</evidence>
<sequence length="100" mass="11454">MIAEDFELVKAIFSLVDEGIVSGYDAFRLEVEVNDDYILEELTVEKDSVEVTNAETDFNGAALYDLVQKLRALAKARGENWSEFVISYRHGEKVHTKFKY</sequence>
<dbReference type="AlphaFoldDB" id="A0A3M2HMF1"/>
<keyword evidence="2" id="KW-1185">Reference proteome</keyword>
<proteinExistence type="predicted"/>
<dbReference type="Proteomes" id="UP000269774">
    <property type="component" value="Unassembled WGS sequence"/>
</dbReference>
<gene>
    <name evidence="1" type="ORF">EA797_21465</name>
</gene>
<dbReference type="EMBL" id="RFFM01000013">
    <property type="protein sequence ID" value="RMH87457.1"/>
    <property type="molecule type" value="Genomic_DNA"/>
</dbReference>
<organism evidence="1 2">
    <name type="scientific">Stutzerimonas zhaodongensis</name>
    <dbReference type="NCBI Taxonomy" id="1176257"/>
    <lineage>
        <taxon>Bacteria</taxon>
        <taxon>Pseudomonadati</taxon>
        <taxon>Pseudomonadota</taxon>
        <taxon>Gammaproteobacteria</taxon>
        <taxon>Pseudomonadales</taxon>
        <taxon>Pseudomonadaceae</taxon>
        <taxon>Stutzerimonas</taxon>
    </lineage>
</organism>
<accession>A0A3M2HMF1</accession>
<dbReference type="OrthoDB" id="6961929at2"/>
<evidence type="ECO:0000313" key="1">
    <source>
        <dbReference type="EMBL" id="RMH87457.1"/>
    </source>
</evidence>